<evidence type="ECO:0000256" key="1">
    <source>
        <dbReference type="ARBA" id="ARBA00008609"/>
    </source>
</evidence>
<protein>
    <recommendedName>
        <fullName evidence="6">Glycine cleavage T-protein C-terminal barrel domain-containing protein</fullName>
    </recommendedName>
</protein>
<keyword evidence="5" id="KW-1185">Reference proteome</keyword>
<dbReference type="InterPro" id="IPR006222">
    <property type="entry name" value="GCVT_N"/>
</dbReference>
<proteinExistence type="inferred from homology"/>
<dbReference type="Pfam" id="PF08669">
    <property type="entry name" value="GCV_T_C"/>
    <property type="match status" value="1"/>
</dbReference>
<dbReference type="GO" id="GO:0005739">
    <property type="term" value="C:mitochondrion"/>
    <property type="evidence" value="ECO:0007669"/>
    <property type="project" value="TreeGrafter"/>
</dbReference>
<dbReference type="InParanoid" id="A0A6L2P8A3"/>
<dbReference type="Gene3D" id="3.30.1360.120">
    <property type="entry name" value="Probable tRNA modification gtpase trme, domain 1"/>
    <property type="match status" value="1"/>
</dbReference>
<organism evidence="4 5">
    <name type="scientific">Coptotermes formosanus</name>
    <name type="common">Formosan subterranean termite</name>
    <dbReference type="NCBI Taxonomy" id="36987"/>
    <lineage>
        <taxon>Eukaryota</taxon>
        <taxon>Metazoa</taxon>
        <taxon>Ecdysozoa</taxon>
        <taxon>Arthropoda</taxon>
        <taxon>Hexapoda</taxon>
        <taxon>Insecta</taxon>
        <taxon>Pterygota</taxon>
        <taxon>Neoptera</taxon>
        <taxon>Polyneoptera</taxon>
        <taxon>Dictyoptera</taxon>
        <taxon>Blattodea</taxon>
        <taxon>Blattoidea</taxon>
        <taxon>Termitoidae</taxon>
        <taxon>Rhinotermitidae</taxon>
        <taxon>Coptotermes</taxon>
    </lineage>
</organism>
<dbReference type="AlphaFoldDB" id="A0A6L2P8A3"/>
<comment type="caution">
    <text evidence="4">The sequence shown here is derived from an EMBL/GenBank/DDBJ whole genome shotgun (WGS) entry which is preliminary data.</text>
</comment>
<evidence type="ECO:0000259" key="2">
    <source>
        <dbReference type="Pfam" id="PF01571"/>
    </source>
</evidence>
<evidence type="ECO:0000313" key="5">
    <source>
        <dbReference type="Proteomes" id="UP000502823"/>
    </source>
</evidence>
<dbReference type="InterPro" id="IPR029043">
    <property type="entry name" value="GcvT/YgfZ_C"/>
</dbReference>
<name>A0A6L2P8A3_COPFO</name>
<dbReference type="InterPro" id="IPR028896">
    <property type="entry name" value="GcvT/YgfZ/DmdA"/>
</dbReference>
<gene>
    <name evidence="4" type="ORF">Cfor_00740</name>
</gene>
<dbReference type="SUPFAM" id="SSF103025">
    <property type="entry name" value="Folate-binding domain"/>
    <property type="match status" value="1"/>
</dbReference>
<reference evidence="5" key="1">
    <citation type="submission" date="2020-01" db="EMBL/GenBank/DDBJ databases">
        <title>Draft genome sequence of the Termite Coptotermes fromosanus.</title>
        <authorList>
            <person name="Itakura S."/>
            <person name="Yosikawa Y."/>
            <person name="Umezawa K."/>
        </authorList>
    </citation>
    <scope>NUCLEOTIDE SEQUENCE [LARGE SCALE GENOMIC DNA]</scope>
</reference>
<dbReference type="SUPFAM" id="SSF101790">
    <property type="entry name" value="Aminomethyltransferase beta-barrel domain"/>
    <property type="match status" value="1"/>
</dbReference>
<sequence>YMMIAPTIQQTRCKAWIQRHLPTDGSVSLSDVTSMYTAICVMGPFARVFLSELTDTDLNPKSFPFFTFKELDVGLANGIRAMNITHTGELGYVLYIPNEFALHVYTQLIETGQKYGIRHAGYYAMRALRVERFFAFWGQDLDTTTTPLECGRSWRVKLDMDFVGRDALMKQRGEGVKRMYVQLILQDHDHEIDLWPWGSEPIYRNGKYVGATTTTGYGFTFKKQVCLGFVQNFDDRGIAQAVTPEYVTTGQYEVDVAGIRYPAKVNLHSPNLPTRYPDKERLAYRATRDSVVSIRGN</sequence>
<dbReference type="OrthoDB" id="429143at2759"/>
<dbReference type="Gene3D" id="4.10.1250.10">
    <property type="entry name" value="Aminomethyltransferase fragment"/>
    <property type="match status" value="1"/>
</dbReference>
<dbReference type="Gene3D" id="2.40.30.110">
    <property type="entry name" value="Aminomethyltransferase beta-barrel domains"/>
    <property type="match status" value="1"/>
</dbReference>
<feature type="domain" description="GCVT N-terminal" evidence="2">
    <location>
        <begin position="1"/>
        <end position="159"/>
    </location>
</feature>
<dbReference type="Proteomes" id="UP000502823">
    <property type="component" value="Unassembled WGS sequence"/>
</dbReference>
<dbReference type="Pfam" id="PF01571">
    <property type="entry name" value="GCV_T"/>
    <property type="match status" value="1"/>
</dbReference>
<evidence type="ECO:0000259" key="3">
    <source>
        <dbReference type="Pfam" id="PF08669"/>
    </source>
</evidence>
<evidence type="ECO:0008006" key="6">
    <source>
        <dbReference type="Google" id="ProtNLM"/>
    </source>
</evidence>
<dbReference type="FunFam" id="2.40.30.110:FF:000004">
    <property type="entry name" value="Pyruvate dehydrogenase phosphatase regulatory subunit, mitochondrial"/>
    <property type="match status" value="1"/>
</dbReference>
<accession>A0A6L2P8A3</accession>
<evidence type="ECO:0000313" key="4">
    <source>
        <dbReference type="EMBL" id="GFG28473.1"/>
    </source>
</evidence>
<comment type="similarity">
    <text evidence="1">Belongs to the GcvT family.</text>
</comment>
<dbReference type="InterPro" id="IPR027266">
    <property type="entry name" value="TrmE/GcvT-like"/>
</dbReference>
<feature type="domain" description="Aminomethyltransferase C-terminal" evidence="3">
    <location>
        <begin position="180"/>
        <end position="265"/>
    </location>
</feature>
<dbReference type="PANTHER" id="PTHR43757:SF15">
    <property type="entry name" value="PYRUVATE DEHYDROGENASE PHOSPHATASE REGULATORY SUBUNIT, MITOCHONDRIAL-LIKE"/>
    <property type="match status" value="1"/>
</dbReference>
<dbReference type="PANTHER" id="PTHR43757">
    <property type="entry name" value="AMINOMETHYLTRANSFERASE"/>
    <property type="match status" value="1"/>
</dbReference>
<dbReference type="InterPro" id="IPR013977">
    <property type="entry name" value="GcvT_C"/>
</dbReference>
<feature type="non-terminal residue" evidence="4">
    <location>
        <position position="1"/>
    </location>
</feature>
<dbReference type="EMBL" id="BLKM01000069">
    <property type="protein sequence ID" value="GFG28473.1"/>
    <property type="molecule type" value="Genomic_DNA"/>
</dbReference>